<protein>
    <recommendedName>
        <fullName evidence="4">DUF839 domain-containing protein</fullName>
    </recommendedName>
</protein>
<dbReference type="STRING" id="469371.Tbis_1320"/>
<organism evidence="2 3">
    <name type="scientific">Thermobispora bispora (strain ATCC 19993 / DSM 43833 / CBS 139.67 / JCM 10125 / KCTC 9307 / NBRC 14880 / R51)</name>
    <dbReference type="NCBI Taxonomy" id="469371"/>
    <lineage>
        <taxon>Bacteria</taxon>
        <taxon>Bacillati</taxon>
        <taxon>Actinomycetota</taxon>
        <taxon>Actinomycetes</taxon>
        <taxon>Streptosporangiales</taxon>
        <taxon>Streptosporangiaceae</taxon>
        <taxon>Thermobispora</taxon>
    </lineage>
</organism>
<dbReference type="PANTHER" id="PTHR35399:SF4">
    <property type="entry name" value="MEMBRANE PROTEIN"/>
    <property type="match status" value="1"/>
</dbReference>
<dbReference type="AlphaFoldDB" id="D6Y9B8"/>
<evidence type="ECO:0000313" key="2">
    <source>
        <dbReference type="EMBL" id="ADG88038.1"/>
    </source>
</evidence>
<gene>
    <name evidence="2" type="ordered locus">Tbis_1320</name>
</gene>
<name>D6Y9B8_THEBD</name>
<dbReference type="Pfam" id="PF05787">
    <property type="entry name" value="PhoX"/>
    <property type="match status" value="1"/>
</dbReference>
<dbReference type="HOGENOM" id="CLU_045986_0_0_11"/>
<reference evidence="2 3" key="1">
    <citation type="submission" date="2010-01" db="EMBL/GenBank/DDBJ databases">
        <title>The complete genome of Thermobispora bispora DSM 43833.</title>
        <authorList>
            <consortium name="US DOE Joint Genome Institute (JGI-PGF)"/>
            <person name="Lucas S."/>
            <person name="Copeland A."/>
            <person name="Lapidus A."/>
            <person name="Glavina del Rio T."/>
            <person name="Dalin E."/>
            <person name="Tice H."/>
            <person name="Bruce D."/>
            <person name="Goodwin L."/>
            <person name="Pitluck S."/>
            <person name="Kyrpides N."/>
            <person name="Mavromatis K."/>
            <person name="Ivanova N."/>
            <person name="Mikhailova N."/>
            <person name="Chertkov O."/>
            <person name="Brettin T."/>
            <person name="Detter J.C."/>
            <person name="Han C."/>
            <person name="Larimer F."/>
            <person name="Land M."/>
            <person name="Hauser L."/>
            <person name="Markowitz V."/>
            <person name="Cheng J.-F."/>
            <person name="Hugenholtz P."/>
            <person name="Woyke T."/>
            <person name="Wu D."/>
            <person name="Jando M."/>
            <person name="Schneider S."/>
            <person name="Klenk H.-P."/>
            <person name="Eisen J.A."/>
        </authorList>
    </citation>
    <scope>NUCLEOTIDE SEQUENCE [LARGE SCALE GENOMIC DNA]</scope>
    <source>
        <strain evidence="3">ATCC 19993 / DSM 43833 / CBS 139.67 / JCM 10125 / KCTC 9307 / NBRC 14880 / R51</strain>
    </source>
</reference>
<evidence type="ECO:0000256" key="1">
    <source>
        <dbReference type="SAM" id="MobiDB-lite"/>
    </source>
</evidence>
<evidence type="ECO:0008006" key="4">
    <source>
        <dbReference type="Google" id="ProtNLM"/>
    </source>
</evidence>
<dbReference type="SUPFAM" id="SSF63829">
    <property type="entry name" value="Calcium-dependent phosphotriesterase"/>
    <property type="match status" value="1"/>
</dbReference>
<sequence>MRGTAMRSTADSVVSGSLWRLAFTRPGAESGRSAGRRYGEPADPDGDGVAVPEGFTVRVVARSGERIGGVAWHAAPDEAGCLACDDGWIYVSNSARPLLGGVTAVRFTAGGEVVSAYRLLSGTDRNHAGAVTPWRTWLSGEETPYGRIFECDPYGMRAAMPRLAMGRFRHGGLAVDPDRGIVYLTELEPDGCFYRFRPEDWGDLTTGVLEVMVTDGESVSWRRVHTPAAIDEPLREQVPGARRFAVGSAVHCHGGICYFATVGDGRIWAYDPERERLTVVYGDGAAHPGTLHENLFVAEDDGARISVVSEEGTAAPFLRLEGAADRRITGLAFAPDHSRLYFSVLPARPGAAGSAEAGVTYEVRGPFLG</sequence>
<keyword evidence="3" id="KW-1185">Reference proteome</keyword>
<dbReference type="PANTHER" id="PTHR35399">
    <property type="entry name" value="SLR8030 PROTEIN"/>
    <property type="match status" value="1"/>
</dbReference>
<dbReference type="InterPro" id="IPR008557">
    <property type="entry name" value="PhoX"/>
</dbReference>
<dbReference type="eggNOG" id="COG3211">
    <property type="taxonomic scope" value="Bacteria"/>
</dbReference>
<dbReference type="KEGG" id="tbi:Tbis_1320"/>
<evidence type="ECO:0000313" key="3">
    <source>
        <dbReference type="Proteomes" id="UP000006640"/>
    </source>
</evidence>
<dbReference type="EMBL" id="CP001874">
    <property type="protein sequence ID" value="ADG88038.1"/>
    <property type="molecule type" value="Genomic_DNA"/>
</dbReference>
<proteinExistence type="predicted"/>
<accession>D6Y9B8</accession>
<feature type="region of interest" description="Disordered" evidence="1">
    <location>
        <begin position="28"/>
        <end position="49"/>
    </location>
</feature>
<dbReference type="Proteomes" id="UP000006640">
    <property type="component" value="Chromosome"/>
</dbReference>